<evidence type="ECO:0000313" key="12">
    <source>
        <dbReference type="EMBL" id="VVD03393.1"/>
    </source>
</evidence>
<evidence type="ECO:0000256" key="7">
    <source>
        <dbReference type="ARBA" id="ARBA00022833"/>
    </source>
</evidence>
<feature type="region of interest" description="Disordered" evidence="9">
    <location>
        <begin position="1"/>
        <end position="36"/>
    </location>
</feature>
<dbReference type="InterPro" id="IPR042089">
    <property type="entry name" value="Peptidase_M13_dom_2"/>
</dbReference>
<comment type="cofactor">
    <cofactor evidence="1">
        <name>Zn(2+)</name>
        <dbReference type="ChEBI" id="CHEBI:29105"/>
    </cofactor>
</comment>
<evidence type="ECO:0000259" key="10">
    <source>
        <dbReference type="Pfam" id="PF01431"/>
    </source>
</evidence>
<dbReference type="InterPro" id="IPR018497">
    <property type="entry name" value="Peptidase_M13_C"/>
</dbReference>
<dbReference type="PANTHER" id="PTHR11733">
    <property type="entry name" value="ZINC METALLOPROTEASE FAMILY M13 NEPRILYSIN-RELATED"/>
    <property type="match status" value="1"/>
</dbReference>
<protein>
    <recommendedName>
        <fullName evidence="14">Peptidase M13 C-terminal domain-containing protein</fullName>
    </recommendedName>
</protein>
<dbReference type="GO" id="GO:0016485">
    <property type="term" value="P:protein processing"/>
    <property type="evidence" value="ECO:0007669"/>
    <property type="project" value="TreeGrafter"/>
</dbReference>
<comment type="similarity">
    <text evidence="3">Belongs to the peptidase M13 family.</text>
</comment>
<dbReference type="Gene3D" id="3.40.390.10">
    <property type="entry name" value="Collagenase (Catalytic Domain)"/>
    <property type="match status" value="1"/>
</dbReference>
<keyword evidence="7" id="KW-0862">Zinc</keyword>
<feature type="compositionally biased region" description="Basic and acidic residues" evidence="9">
    <location>
        <begin position="762"/>
        <end position="772"/>
    </location>
</feature>
<dbReference type="PRINTS" id="PR00786">
    <property type="entry name" value="NEPRILYSIN"/>
</dbReference>
<evidence type="ECO:0000256" key="1">
    <source>
        <dbReference type="ARBA" id="ARBA00001947"/>
    </source>
</evidence>
<dbReference type="CDD" id="cd08662">
    <property type="entry name" value="M13"/>
    <property type="match status" value="1"/>
</dbReference>
<dbReference type="SUPFAM" id="SSF55486">
    <property type="entry name" value="Metalloproteases ('zincins'), catalytic domain"/>
    <property type="match status" value="1"/>
</dbReference>
<feature type="region of interest" description="Disordered" evidence="9">
    <location>
        <begin position="750"/>
        <end position="772"/>
    </location>
</feature>
<evidence type="ECO:0000256" key="6">
    <source>
        <dbReference type="ARBA" id="ARBA00022801"/>
    </source>
</evidence>
<dbReference type="Pfam" id="PF05649">
    <property type="entry name" value="Peptidase_M13_N"/>
    <property type="match status" value="1"/>
</dbReference>
<dbReference type="PANTHER" id="PTHR11733:SF133">
    <property type="entry name" value="PHOSPHATE-REGULATING NEUTRAL ENDOPEPTIDASE PHEX"/>
    <property type="match status" value="1"/>
</dbReference>
<evidence type="ECO:0000256" key="4">
    <source>
        <dbReference type="ARBA" id="ARBA00022670"/>
    </source>
</evidence>
<evidence type="ECO:0000256" key="3">
    <source>
        <dbReference type="ARBA" id="ARBA00007357"/>
    </source>
</evidence>
<dbReference type="Pfam" id="PF01431">
    <property type="entry name" value="Peptidase_M13"/>
    <property type="match status" value="1"/>
</dbReference>
<evidence type="ECO:0008006" key="14">
    <source>
        <dbReference type="Google" id="ProtNLM"/>
    </source>
</evidence>
<feature type="domain" description="Peptidase M13 C-terminal" evidence="10">
    <location>
        <begin position="559"/>
        <end position="762"/>
    </location>
</feature>
<dbReference type="InterPro" id="IPR008753">
    <property type="entry name" value="Peptidase_M13_N"/>
</dbReference>
<dbReference type="PROSITE" id="PS51885">
    <property type="entry name" value="NEPRILYSIN"/>
    <property type="match status" value="1"/>
</dbReference>
<dbReference type="GO" id="GO:0004222">
    <property type="term" value="F:metalloendopeptidase activity"/>
    <property type="evidence" value="ECO:0007669"/>
    <property type="project" value="InterPro"/>
</dbReference>
<dbReference type="EMBL" id="FZQP02006766">
    <property type="protein sequence ID" value="VVD03393.1"/>
    <property type="molecule type" value="Genomic_DNA"/>
</dbReference>
<dbReference type="InterPro" id="IPR024079">
    <property type="entry name" value="MetalloPept_cat_dom_sf"/>
</dbReference>
<dbReference type="Proteomes" id="UP000324832">
    <property type="component" value="Unassembled WGS sequence"/>
</dbReference>
<sequence length="772" mass="88403">MNAWRVDNDDGMGPSVTRAASAKPSTPPLKNGNDLHESGYLISVGSRTARYIQEETQEQNDVYHIADSPSTLANLALSLDSSVDPCDDFYQYVCGNWAEEHPRPDSYQSYDWFRDKQTKLYTVVRDFLKKNTTHCPKPVQQAKDMYSACIDTEHLQLPPYPTFTNITDVNYLDYSFDWIEAVIKIKTHLGMDVLIGFDIFTDPKNSSVYRLVMGSPETTNPFPSSHNKNKRNRVRYFHHNNNASPIKIARHKSKKGDEDKEAEIYKLFYARILKLFVLDSGVMRNSSLSESVLDQNLLQAADTFYTMETDMYELETFNETDIHDNEHLIIPEYKIDLVQKYTDAIVESNNGTAVPIWKRYLDGVFNISEVRLDYDIDKVLISDPDLKYLSLLAAYLSKVSPVVTELYIWIKSSAELSAHRLTSSRSLHCANAVNDMLGMAVAYAIADQNFFNVTKPKIETMLHELKNALAHLVGTSKWMDDDTKLATYKKIVQMKTLVGFPNWLLENGKLEEYYQGIEIDTRYHLENMINIIQVKIRKSLNKFRMENNYTWATDPTEVNAYHTYQENTINAAVPLVMLQHPFFDLGLDSLNYGSLGAVLGHEITHGFDNFGRQFDKNGNLLPWWSNDTIASFINLTHCFVDQYSSYYIPQLDEYVDGKATLGENIADNGGVREAFAALREHLRKVGTEHNLPGFEHLTSEQLFFLSYGNLWCGVSTLESLKSDLEDEHAPQHLRPRGALQNNEEFARAWNCPEGSPMNPKKRYCEDYKNKLS</sequence>
<dbReference type="InterPro" id="IPR000718">
    <property type="entry name" value="Peptidase_M13"/>
</dbReference>
<evidence type="ECO:0000259" key="11">
    <source>
        <dbReference type="Pfam" id="PF05649"/>
    </source>
</evidence>
<keyword evidence="6" id="KW-0378">Hydrolase</keyword>
<gene>
    <name evidence="12" type="ORF">LSINAPIS_LOCUS13401</name>
</gene>
<evidence type="ECO:0000313" key="13">
    <source>
        <dbReference type="Proteomes" id="UP000324832"/>
    </source>
</evidence>
<proteinExistence type="inferred from homology"/>
<dbReference type="Gene3D" id="1.10.1380.10">
    <property type="entry name" value="Neutral endopeptidase , domain2"/>
    <property type="match status" value="1"/>
</dbReference>
<keyword evidence="13" id="KW-1185">Reference proteome</keyword>
<accession>A0A5E4R2D8</accession>
<keyword evidence="4" id="KW-0645">Protease</keyword>
<feature type="domain" description="Peptidase M13 N-terminal" evidence="11">
    <location>
        <begin position="85"/>
        <end position="501"/>
    </location>
</feature>
<reference evidence="12 13" key="1">
    <citation type="submission" date="2017-07" db="EMBL/GenBank/DDBJ databases">
        <authorList>
            <person name="Talla V."/>
            <person name="Backstrom N."/>
        </authorList>
    </citation>
    <scope>NUCLEOTIDE SEQUENCE [LARGE SCALE GENOMIC DNA]</scope>
</reference>
<dbReference type="GO" id="GO:0005886">
    <property type="term" value="C:plasma membrane"/>
    <property type="evidence" value="ECO:0007669"/>
    <property type="project" value="UniProtKB-SubCell"/>
</dbReference>
<keyword evidence="5" id="KW-0479">Metal-binding</keyword>
<dbReference type="GO" id="GO:0046872">
    <property type="term" value="F:metal ion binding"/>
    <property type="evidence" value="ECO:0007669"/>
    <property type="project" value="UniProtKB-KW"/>
</dbReference>
<evidence type="ECO:0000256" key="5">
    <source>
        <dbReference type="ARBA" id="ARBA00022723"/>
    </source>
</evidence>
<evidence type="ECO:0000256" key="8">
    <source>
        <dbReference type="ARBA" id="ARBA00023049"/>
    </source>
</evidence>
<organism evidence="12 13">
    <name type="scientific">Leptidea sinapis</name>
    <dbReference type="NCBI Taxonomy" id="189913"/>
    <lineage>
        <taxon>Eukaryota</taxon>
        <taxon>Metazoa</taxon>
        <taxon>Ecdysozoa</taxon>
        <taxon>Arthropoda</taxon>
        <taxon>Hexapoda</taxon>
        <taxon>Insecta</taxon>
        <taxon>Pterygota</taxon>
        <taxon>Neoptera</taxon>
        <taxon>Endopterygota</taxon>
        <taxon>Lepidoptera</taxon>
        <taxon>Glossata</taxon>
        <taxon>Ditrysia</taxon>
        <taxon>Papilionoidea</taxon>
        <taxon>Pieridae</taxon>
        <taxon>Dismorphiinae</taxon>
        <taxon>Leptidea</taxon>
    </lineage>
</organism>
<name>A0A5E4R2D8_9NEOP</name>
<dbReference type="AlphaFoldDB" id="A0A5E4R2D8"/>
<evidence type="ECO:0000256" key="9">
    <source>
        <dbReference type="SAM" id="MobiDB-lite"/>
    </source>
</evidence>
<keyword evidence="8" id="KW-0482">Metalloprotease</keyword>
<evidence type="ECO:0000256" key="2">
    <source>
        <dbReference type="ARBA" id="ARBA00004401"/>
    </source>
</evidence>
<comment type="subcellular location">
    <subcellularLocation>
        <location evidence="2">Cell membrane</location>
        <topology evidence="2">Single-pass type II membrane protein</topology>
    </subcellularLocation>
</comment>